<dbReference type="RefSeq" id="WP_313998675.1">
    <property type="nucleotide sequence ID" value="NZ_JASJOR010000047.1"/>
</dbReference>
<reference evidence="1 2" key="1">
    <citation type="submission" date="2023-05" db="EMBL/GenBank/DDBJ databases">
        <authorList>
            <person name="Zhang X."/>
        </authorList>
    </citation>
    <scope>NUCLEOTIDE SEQUENCE [LARGE SCALE GENOMIC DNA]</scope>
    <source>
        <strain evidence="1 2">DM2B3-1</strain>
    </source>
</reference>
<name>A0ABT7CMN8_9BACT</name>
<comment type="caution">
    <text evidence="1">The sequence shown here is derived from an EMBL/GenBank/DDBJ whole genome shotgun (WGS) entry which is preliminary data.</text>
</comment>
<protein>
    <submittedName>
        <fullName evidence="1">Uncharacterized protein</fullName>
    </submittedName>
</protein>
<organism evidence="1 2">
    <name type="scientific">Xanthocytophaga flava</name>
    <dbReference type="NCBI Taxonomy" id="3048013"/>
    <lineage>
        <taxon>Bacteria</taxon>
        <taxon>Pseudomonadati</taxon>
        <taxon>Bacteroidota</taxon>
        <taxon>Cytophagia</taxon>
        <taxon>Cytophagales</taxon>
        <taxon>Rhodocytophagaceae</taxon>
        <taxon>Xanthocytophaga</taxon>
    </lineage>
</organism>
<gene>
    <name evidence="1" type="ORF">QNI19_18865</name>
</gene>
<dbReference type="Proteomes" id="UP001228581">
    <property type="component" value="Unassembled WGS sequence"/>
</dbReference>
<evidence type="ECO:0000313" key="1">
    <source>
        <dbReference type="EMBL" id="MDJ1495008.1"/>
    </source>
</evidence>
<evidence type="ECO:0000313" key="2">
    <source>
        <dbReference type="Proteomes" id="UP001228581"/>
    </source>
</evidence>
<dbReference type="EMBL" id="JASJOT010000012">
    <property type="protein sequence ID" value="MDJ1495008.1"/>
    <property type="molecule type" value="Genomic_DNA"/>
</dbReference>
<keyword evidence="2" id="KW-1185">Reference proteome</keyword>
<sequence length="155" mass="17853">MCSSCRLQYVFDKTPDELRGKKWVLTEFTHPVSGITEVIDPTAYLTGCTHKFEVEFLDKGVMRTMVNTKHLVLGYYRVKDRKFSVCNSRVSSVWVDASGECHSDAVDRDEFYRMMLSATSYRIDQDNLIINFSIRSTSLSRDGIVTFKRIDNPSE</sequence>
<accession>A0ABT7CMN8</accession>
<proteinExistence type="predicted"/>